<proteinExistence type="predicted"/>
<organism evidence="1">
    <name type="scientific">Arundo donax</name>
    <name type="common">Giant reed</name>
    <name type="synonym">Donax arundinaceus</name>
    <dbReference type="NCBI Taxonomy" id="35708"/>
    <lineage>
        <taxon>Eukaryota</taxon>
        <taxon>Viridiplantae</taxon>
        <taxon>Streptophyta</taxon>
        <taxon>Embryophyta</taxon>
        <taxon>Tracheophyta</taxon>
        <taxon>Spermatophyta</taxon>
        <taxon>Magnoliopsida</taxon>
        <taxon>Liliopsida</taxon>
        <taxon>Poales</taxon>
        <taxon>Poaceae</taxon>
        <taxon>PACMAD clade</taxon>
        <taxon>Arundinoideae</taxon>
        <taxon>Arundineae</taxon>
        <taxon>Arundo</taxon>
    </lineage>
</organism>
<reference evidence="1" key="1">
    <citation type="submission" date="2014-09" db="EMBL/GenBank/DDBJ databases">
        <authorList>
            <person name="Magalhaes I.L.F."/>
            <person name="Oliveira U."/>
            <person name="Santos F.R."/>
            <person name="Vidigal T.H.D.A."/>
            <person name="Brescovit A.D."/>
            <person name="Santos A.J."/>
        </authorList>
    </citation>
    <scope>NUCLEOTIDE SEQUENCE</scope>
    <source>
        <tissue evidence="1">Shoot tissue taken approximately 20 cm above the soil surface</tissue>
    </source>
</reference>
<dbReference type="AlphaFoldDB" id="A0A0A9CTI1"/>
<name>A0A0A9CTI1_ARUDO</name>
<protein>
    <submittedName>
        <fullName evidence="1">Uncharacterized protein</fullName>
    </submittedName>
</protein>
<sequence>MMPQSSPNMSLTIIDGLDICGAGRLMKMGTSLATNASLHKNHRLIISQYK</sequence>
<dbReference type="EMBL" id="GBRH01218301">
    <property type="protein sequence ID" value="JAD79594.1"/>
    <property type="molecule type" value="Transcribed_RNA"/>
</dbReference>
<evidence type="ECO:0000313" key="1">
    <source>
        <dbReference type="EMBL" id="JAD79594.1"/>
    </source>
</evidence>
<reference evidence="1" key="2">
    <citation type="journal article" date="2015" name="Data Brief">
        <title>Shoot transcriptome of the giant reed, Arundo donax.</title>
        <authorList>
            <person name="Barrero R.A."/>
            <person name="Guerrero F.D."/>
            <person name="Moolhuijzen P."/>
            <person name="Goolsby J.A."/>
            <person name="Tidwell J."/>
            <person name="Bellgard S.E."/>
            <person name="Bellgard M.I."/>
        </authorList>
    </citation>
    <scope>NUCLEOTIDE SEQUENCE</scope>
    <source>
        <tissue evidence="1">Shoot tissue taken approximately 20 cm above the soil surface</tissue>
    </source>
</reference>
<accession>A0A0A9CTI1</accession>